<feature type="region of interest" description="Disordered" evidence="1">
    <location>
        <begin position="56"/>
        <end position="86"/>
    </location>
</feature>
<gene>
    <name evidence="3" type="ORF">HNR06_002129</name>
</gene>
<dbReference type="EMBL" id="JACCHL010000001">
    <property type="protein sequence ID" value="NYH52540.1"/>
    <property type="molecule type" value="Genomic_DNA"/>
</dbReference>
<evidence type="ECO:0000313" key="4">
    <source>
        <dbReference type="Proteomes" id="UP000584931"/>
    </source>
</evidence>
<dbReference type="GO" id="GO:0042744">
    <property type="term" value="P:hydrogen peroxide catabolic process"/>
    <property type="evidence" value="ECO:0007669"/>
    <property type="project" value="TreeGrafter"/>
</dbReference>
<evidence type="ECO:0000259" key="2">
    <source>
        <dbReference type="Pfam" id="PF00199"/>
    </source>
</evidence>
<reference evidence="3 4" key="1">
    <citation type="submission" date="2020-07" db="EMBL/GenBank/DDBJ databases">
        <title>Sequencing the genomes of 1000 actinobacteria strains.</title>
        <authorList>
            <person name="Klenk H.-P."/>
        </authorList>
    </citation>
    <scope>NUCLEOTIDE SEQUENCE [LARGE SCALE GENOMIC DNA]</scope>
    <source>
        <strain evidence="3 4">DSM 45278</strain>
    </source>
</reference>
<accession>A0A7Y9XD56</accession>
<feature type="region of interest" description="Disordered" evidence="1">
    <location>
        <begin position="1"/>
        <end position="25"/>
    </location>
</feature>
<dbReference type="Gene3D" id="2.40.180.10">
    <property type="entry name" value="Catalase core domain"/>
    <property type="match status" value="1"/>
</dbReference>
<dbReference type="InterPro" id="IPR011614">
    <property type="entry name" value="Catalase_core"/>
</dbReference>
<dbReference type="Pfam" id="PF00199">
    <property type="entry name" value="Catalase"/>
    <property type="match status" value="1"/>
</dbReference>
<dbReference type="PANTHER" id="PTHR11465">
    <property type="entry name" value="CATALASE"/>
    <property type="match status" value="1"/>
</dbReference>
<sequence length="86" mass="9262">MSAPYSTDDAGIPMPHDGLSRSVGPNGPLLLQDHFLLQKMAHSNRERVPERVVRAKGGGVARGLGRPVLEAPASHVHPPRRRGTAR</sequence>
<dbReference type="PROSITE" id="PS51402">
    <property type="entry name" value="CATALASE_3"/>
    <property type="match status" value="1"/>
</dbReference>
<comment type="caution">
    <text evidence="3">The sequence shown here is derived from an EMBL/GenBank/DDBJ whole genome shotgun (WGS) entry which is preliminary data.</text>
</comment>
<feature type="compositionally biased region" description="Basic residues" evidence="1">
    <location>
        <begin position="77"/>
        <end position="86"/>
    </location>
</feature>
<dbReference type="GO" id="GO:0005737">
    <property type="term" value="C:cytoplasm"/>
    <property type="evidence" value="ECO:0007669"/>
    <property type="project" value="TreeGrafter"/>
</dbReference>
<name>A0A7Y9XD56_9ACTN</name>
<dbReference type="GO" id="GO:0004096">
    <property type="term" value="F:catalase activity"/>
    <property type="evidence" value="ECO:0007669"/>
    <property type="project" value="InterPro"/>
</dbReference>
<feature type="domain" description="Catalase core" evidence="2">
    <location>
        <begin position="7"/>
        <end position="60"/>
    </location>
</feature>
<dbReference type="AlphaFoldDB" id="A0A7Y9XD56"/>
<evidence type="ECO:0000256" key="1">
    <source>
        <dbReference type="SAM" id="MobiDB-lite"/>
    </source>
</evidence>
<dbReference type="InterPro" id="IPR020835">
    <property type="entry name" value="Catalase_sf"/>
</dbReference>
<protein>
    <submittedName>
        <fullName evidence="3">Catalase</fullName>
    </submittedName>
</protein>
<proteinExistence type="predicted"/>
<dbReference type="GO" id="GO:0020037">
    <property type="term" value="F:heme binding"/>
    <property type="evidence" value="ECO:0007669"/>
    <property type="project" value="InterPro"/>
</dbReference>
<dbReference type="SUPFAM" id="SSF56634">
    <property type="entry name" value="Heme-dependent catalase-like"/>
    <property type="match status" value="1"/>
</dbReference>
<evidence type="ECO:0000313" key="3">
    <source>
        <dbReference type="EMBL" id="NYH52540.1"/>
    </source>
</evidence>
<dbReference type="GO" id="GO:0042542">
    <property type="term" value="P:response to hydrogen peroxide"/>
    <property type="evidence" value="ECO:0007669"/>
    <property type="project" value="TreeGrafter"/>
</dbReference>
<organism evidence="3 4">
    <name type="scientific">Nocardiopsis sinuspersici</name>
    <dbReference type="NCBI Taxonomy" id="501010"/>
    <lineage>
        <taxon>Bacteria</taxon>
        <taxon>Bacillati</taxon>
        <taxon>Actinomycetota</taxon>
        <taxon>Actinomycetes</taxon>
        <taxon>Streptosporangiales</taxon>
        <taxon>Nocardiopsidaceae</taxon>
        <taxon>Nocardiopsis</taxon>
    </lineage>
</organism>
<dbReference type="Proteomes" id="UP000584931">
    <property type="component" value="Unassembled WGS sequence"/>
</dbReference>
<dbReference type="InterPro" id="IPR018028">
    <property type="entry name" value="Catalase"/>
</dbReference>